<keyword evidence="7" id="KW-1185">Reference proteome</keyword>
<dbReference type="GO" id="GO:0006152">
    <property type="term" value="P:purine nucleoside catabolic process"/>
    <property type="evidence" value="ECO:0007669"/>
    <property type="project" value="TreeGrafter"/>
</dbReference>
<evidence type="ECO:0000259" key="5">
    <source>
        <dbReference type="PROSITE" id="PS51747"/>
    </source>
</evidence>
<dbReference type="InterPro" id="IPR016192">
    <property type="entry name" value="APOBEC/CMP_deaminase_Zn-bd"/>
</dbReference>
<evidence type="ECO:0000256" key="2">
    <source>
        <dbReference type="ARBA" id="ARBA00022723"/>
    </source>
</evidence>
<dbReference type="PROSITE" id="PS00903">
    <property type="entry name" value="CYT_DCMP_DEAMINASES_1"/>
    <property type="match status" value="1"/>
</dbReference>
<accession>A0A0B5FG14</accession>
<evidence type="ECO:0000313" key="6">
    <source>
        <dbReference type="EMBL" id="AJF07062.1"/>
    </source>
</evidence>
<feature type="domain" description="CMP/dCMP-type deaminase" evidence="5">
    <location>
        <begin position="1"/>
        <end position="126"/>
    </location>
</feature>
<dbReference type="Pfam" id="PF00383">
    <property type="entry name" value="dCMP_cyt_deam_1"/>
    <property type="match status" value="1"/>
</dbReference>
<dbReference type="KEGG" id="gsb:GSUB_11500"/>
<dbReference type="STRING" id="483547.GSUB_11500"/>
<dbReference type="Proteomes" id="UP000035036">
    <property type="component" value="Chromosome"/>
</dbReference>
<dbReference type="InterPro" id="IPR016193">
    <property type="entry name" value="Cytidine_deaminase-like"/>
</dbReference>
<dbReference type="EMBL" id="CP010311">
    <property type="protein sequence ID" value="AJF07062.1"/>
    <property type="molecule type" value="Genomic_DNA"/>
</dbReference>
<dbReference type="CDD" id="cd01285">
    <property type="entry name" value="nucleoside_deaminase"/>
    <property type="match status" value="1"/>
</dbReference>
<name>A0A0B5FG14_9BACT</name>
<keyword evidence="4" id="KW-0862">Zinc</keyword>
<dbReference type="InterPro" id="IPR002125">
    <property type="entry name" value="CMP_dCMP_dom"/>
</dbReference>
<evidence type="ECO:0000256" key="1">
    <source>
        <dbReference type="ARBA" id="ARBA00006576"/>
    </source>
</evidence>
<reference evidence="6 7" key="1">
    <citation type="journal article" date="2015" name="Genome Announc.">
        <title>Genomes of Geoalkalibacter ferrihydriticus Z-0531T and Geoalkalibacter subterraneus Red1T, Two Haloalkaliphilic Metal-Reducing Deltaproteobacteria.</title>
        <authorList>
            <person name="Badalamenti J.P."/>
            <person name="Krajmalnik-Brown R."/>
            <person name="Torres C.I."/>
            <person name="Bond D.R."/>
        </authorList>
    </citation>
    <scope>NUCLEOTIDE SEQUENCE [LARGE SCALE GENOMIC DNA]</scope>
    <source>
        <strain evidence="6 7">Red1</strain>
    </source>
</reference>
<dbReference type="SUPFAM" id="SSF53927">
    <property type="entry name" value="Cytidine deaminase-like"/>
    <property type="match status" value="1"/>
</dbReference>
<keyword evidence="3" id="KW-0378">Hydrolase</keyword>
<dbReference type="PANTHER" id="PTHR11079:SF161">
    <property type="entry name" value="CMP_DCMP-TYPE DEAMINASE DOMAIN-CONTAINING PROTEIN"/>
    <property type="match status" value="1"/>
</dbReference>
<comment type="similarity">
    <text evidence="1">Belongs to the cytidine and deoxycytidylate deaminase family.</text>
</comment>
<evidence type="ECO:0000256" key="3">
    <source>
        <dbReference type="ARBA" id="ARBA00022801"/>
    </source>
</evidence>
<protein>
    <recommendedName>
        <fullName evidence="5">CMP/dCMP-type deaminase domain-containing protein</fullName>
    </recommendedName>
</protein>
<dbReference type="GO" id="GO:0008270">
    <property type="term" value="F:zinc ion binding"/>
    <property type="evidence" value="ECO:0007669"/>
    <property type="project" value="InterPro"/>
</dbReference>
<organism evidence="6 7">
    <name type="scientific">Geoalkalibacter subterraneus</name>
    <dbReference type="NCBI Taxonomy" id="483547"/>
    <lineage>
        <taxon>Bacteria</taxon>
        <taxon>Pseudomonadati</taxon>
        <taxon>Thermodesulfobacteriota</taxon>
        <taxon>Desulfuromonadia</taxon>
        <taxon>Desulfuromonadales</taxon>
        <taxon>Geoalkalibacteraceae</taxon>
        <taxon>Geoalkalibacter</taxon>
    </lineage>
</organism>
<dbReference type="AlphaFoldDB" id="A0A0B5FG14"/>
<sequence length="150" mass="16996">MRRAIALSTQGIEAGDGGPFGAVVVKDGIIVGEGWNRVIATNDPTAHGEIVAIRDACSRLNTFELADCDIYTTGEPCPMCLTAIYWARMRRIFFGFTIEDAERIGFDDNCFYREINKSRQDRSIQSIQLLKDESMQVARRYMQMPDRTLY</sequence>
<dbReference type="Gene3D" id="3.40.140.10">
    <property type="entry name" value="Cytidine Deaminase, domain 2"/>
    <property type="match status" value="1"/>
</dbReference>
<dbReference type="FunFam" id="3.40.140.10:FF:000011">
    <property type="entry name" value="tRNA-specific adenosine deaminase"/>
    <property type="match status" value="1"/>
</dbReference>
<dbReference type="GO" id="GO:0047974">
    <property type="term" value="F:guanosine deaminase activity"/>
    <property type="evidence" value="ECO:0007669"/>
    <property type="project" value="TreeGrafter"/>
</dbReference>
<dbReference type="PANTHER" id="PTHR11079">
    <property type="entry name" value="CYTOSINE DEAMINASE FAMILY MEMBER"/>
    <property type="match status" value="1"/>
</dbReference>
<dbReference type="PROSITE" id="PS51747">
    <property type="entry name" value="CYT_DCMP_DEAMINASES_2"/>
    <property type="match status" value="1"/>
</dbReference>
<proteinExistence type="inferred from homology"/>
<dbReference type="OrthoDB" id="9802676at2"/>
<gene>
    <name evidence="6" type="ORF">GSUB_11500</name>
</gene>
<keyword evidence="2" id="KW-0479">Metal-binding</keyword>
<dbReference type="HOGENOM" id="CLU_025810_5_2_7"/>
<evidence type="ECO:0000256" key="4">
    <source>
        <dbReference type="ARBA" id="ARBA00022833"/>
    </source>
</evidence>
<evidence type="ECO:0000313" key="7">
    <source>
        <dbReference type="Proteomes" id="UP000035036"/>
    </source>
</evidence>